<keyword evidence="2" id="KW-1185">Reference proteome</keyword>
<accession>A0A1S2VT60</accession>
<reference evidence="1 2" key="1">
    <citation type="submission" date="2016-10" db="EMBL/GenBank/DDBJ databases">
        <title>Arsenicibacter rosenii gen. nov., sp. nov., an efficient arsenic-methylating bacterium isolated from an arsenic-contaminated paddy soil.</title>
        <authorList>
            <person name="Huang K."/>
        </authorList>
    </citation>
    <scope>NUCLEOTIDE SEQUENCE [LARGE SCALE GENOMIC DNA]</scope>
    <source>
        <strain evidence="1 2">SM-1</strain>
    </source>
</reference>
<evidence type="ECO:0000313" key="1">
    <source>
        <dbReference type="EMBL" id="OIN61098.1"/>
    </source>
</evidence>
<organism evidence="1 2">
    <name type="scientific">Arsenicibacter rosenii</name>
    <dbReference type="NCBI Taxonomy" id="1750698"/>
    <lineage>
        <taxon>Bacteria</taxon>
        <taxon>Pseudomonadati</taxon>
        <taxon>Bacteroidota</taxon>
        <taxon>Cytophagia</taxon>
        <taxon>Cytophagales</taxon>
        <taxon>Spirosomataceae</taxon>
        <taxon>Arsenicibacter</taxon>
    </lineage>
</organism>
<dbReference type="EMBL" id="MORL01000001">
    <property type="protein sequence ID" value="OIN61098.1"/>
    <property type="molecule type" value="Genomic_DNA"/>
</dbReference>
<dbReference type="Proteomes" id="UP000181790">
    <property type="component" value="Unassembled WGS sequence"/>
</dbReference>
<protein>
    <submittedName>
        <fullName evidence="1">Uncharacterized protein</fullName>
    </submittedName>
</protein>
<gene>
    <name evidence="1" type="ORF">BLX24_03255</name>
</gene>
<dbReference type="AlphaFoldDB" id="A0A1S2VT60"/>
<evidence type="ECO:0000313" key="2">
    <source>
        <dbReference type="Proteomes" id="UP000181790"/>
    </source>
</evidence>
<dbReference type="OrthoDB" id="1523307at2"/>
<dbReference type="RefSeq" id="WP_071501808.1">
    <property type="nucleotide sequence ID" value="NZ_MORL01000001.1"/>
</dbReference>
<proteinExistence type="predicted"/>
<sequence>MKRLESDWLTQGWLDAEYKKYVVMAYLHAVQQNFSDKKLYPDLPELRQHYEKGLQFRQGKGTLKAAFPKKPVRFDIKSQTLRYKSEVMDNDFLADLDDVVDFAIPRFQKLFQEGQQLWNEILSGLSLIPIGLMPLRPEEGYLLIHRTRQAETQIYSYCLTLYSDGEPGGRYVHIRYVESMPKSVHRTFENMKLDLVRRYRHLPNPATYMLESNWNYPVQETLLPIARQLIAQAAQA</sequence>
<name>A0A1S2VT60_9BACT</name>
<comment type="caution">
    <text evidence="1">The sequence shown here is derived from an EMBL/GenBank/DDBJ whole genome shotgun (WGS) entry which is preliminary data.</text>
</comment>